<organism evidence="2 3">
    <name type="scientific">Dibothriocephalus latus</name>
    <name type="common">Fish tapeworm</name>
    <name type="synonym">Diphyllobothrium latum</name>
    <dbReference type="NCBI Taxonomy" id="60516"/>
    <lineage>
        <taxon>Eukaryota</taxon>
        <taxon>Metazoa</taxon>
        <taxon>Spiralia</taxon>
        <taxon>Lophotrochozoa</taxon>
        <taxon>Platyhelminthes</taxon>
        <taxon>Cestoda</taxon>
        <taxon>Eucestoda</taxon>
        <taxon>Diphyllobothriidea</taxon>
        <taxon>Diphyllobothriidae</taxon>
        <taxon>Dibothriocephalus</taxon>
    </lineage>
</organism>
<dbReference type="InterPro" id="IPR011705">
    <property type="entry name" value="BACK"/>
</dbReference>
<dbReference type="SUPFAM" id="SSF54695">
    <property type="entry name" value="POZ domain"/>
    <property type="match status" value="1"/>
</dbReference>
<dbReference type="PANTHER" id="PTHR24410">
    <property type="entry name" value="HL07962P-RELATED"/>
    <property type="match status" value="1"/>
</dbReference>
<dbReference type="Gene3D" id="3.30.710.10">
    <property type="entry name" value="Potassium Channel Kv1.1, Chain A"/>
    <property type="match status" value="1"/>
</dbReference>
<feature type="domain" description="BTB" evidence="1">
    <location>
        <begin position="32"/>
        <end position="101"/>
    </location>
</feature>
<dbReference type="Proteomes" id="UP000281553">
    <property type="component" value="Unassembled WGS sequence"/>
</dbReference>
<dbReference type="Pfam" id="PF07707">
    <property type="entry name" value="BACK"/>
    <property type="match status" value="1"/>
</dbReference>
<evidence type="ECO:0000313" key="2">
    <source>
        <dbReference type="EMBL" id="VDN13978.1"/>
    </source>
</evidence>
<dbReference type="EMBL" id="UYRU01057898">
    <property type="protein sequence ID" value="VDN13978.1"/>
    <property type="molecule type" value="Genomic_DNA"/>
</dbReference>
<name>A0A3P7LV70_DIBLA</name>
<keyword evidence="3" id="KW-1185">Reference proteome</keyword>
<protein>
    <recommendedName>
        <fullName evidence="1">BTB domain-containing protein</fullName>
    </recommendedName>
</protein>
<gene>
    <name evidence="2" type="ORF">DILT_LOCUS9809</name>
</gene>
<dbReference type="SMART" id="SM00225">
    <property type="entry name" value="BTB"/>
    <property type="match status" value="1"/>
</dbReference>
<dbReference type="Gene3D" id="1.25.40.420">
    <property type="match status" value="1"/>
</dbReference>
<dbReference type="OrthoDB" id="45365at2759"/>
<dbReference type="PANTHER" id="PTHR24410:SF23">
    <property type="entry name" value="BTB DOMAIN-CONTAINING PROTEIN-RELATED"/>
    <property type="match status" value="1"/>
</dbReference>
<evidence type="ECO:0000259" key="1">
    <source>
        <dbReference type="PROSITE" id="PS50097"/>
    </source>
</evidence>
<sequence length="290" mass="32966">MSLSDVHVFEDEVPLVRSCPQLNQFRLQHEHSDVTITLKDGSFLCAHKVILAARIRTLQHLLSGPSLSATKPAFIQWKDVSRTCADRVLQYIYTGQLEVDVEHATGVVTLARQLELPQLEKWVVSFLLERLDEGNLTTTWNFCQSLGIEPLATACIELIKETFQSFASSKLFTHLPATALLFLLREDDFRKRFYLVEQWINRPLTRGLGECPFRKSSRGQKRLLLIGQSRGGAEWLVQPYDFNSETDVPLVRVKERFSGAYVSVDGELASCFSVPQLLVTQPQPKAYPRM</sequence>
<dbReference type="InterPro" id="IPR000210">
    <property type="entry name" value="BTB/POZ_dom"/>
</dbReference>
<dbReference type="CDD" id="cd18186">
    <property type="entry name" value="BTB_POZ_ZBTB_KLHL-like"/>
    <property type="match status" value="1"/>
</dbReference>
<dbReference type="AlphaFoldDB" id="A0A3P7LV70"/>
<dbReference type="Pfam" id="PF00651">
    <property type="entry name" value="BTB"/>
    <property type="match status" value="1"/>
</dbReference>
<dbReference type="InterPro" id="IPR051481">
    <property type="entry name" value="BTB-POZ/Galectin-3-binding"/>
</dbReference>
<evidence type="ECO:0000313" key="3">
    <source>
        <dbReference type="Proteomes" id="UP000281553"/>
    </source>
</evidence>
<dbReference type="PROSITE" id="PS50097">
    <property type="entry name" value="BTB"/>
    <property type="match status" value="1"/>
</dbReference>
<dbReference type="InterPro" id="IPR011333">
    <property type="entry name" value="SKP1/BTB/POZ_sf"/>
</dbReference>
<proteinExistence type="predicted"/>
<reference evidence="2 3" key="1">
    <citation type="submission" date="2018-11" db="EMBL/GenBank/DDBJ databases">
        <authorList>
            <consortium name="Pathogen Informatics"/>
        </authorList>
    </citation>
    <scope>NUCLEOTIDE SEQUENCE [LARGE SCALE GENOMIC DNA]</scope>
</reference>
<accession>A0A3P7LV70</accession>